<dbReference type="GO" id="GO:0006353">
    <property type="term" value="P:DNA-templated transcription termination"/>
    <property type="evidence" value="ECO:0007669"/>
    <property type="project" value="InterPro"/>
</dbReference>
<feature type="compositionally biased region" description="Low complexity" evidence="1">
    <location>
        <begin position="134"/>
        <end position="152"/>
    </location>
</feature>
<feature type="region of interest" description="Disordered" evidence="1">
    <location>
        <begin position="44"/>
        <end position="221"/>
    </location>
</feature>
<feature type="domain" description="Rho termination factor-like N-terminal" evidence="2">
    <location>
        <begin position="7"/>
        <end position="49"/>
    </location>
</feature>
<feature type="compositionally biased region" description="Polar residues" evidence="1">
    <location>
        <begin position="77"/>
        <end position="86"/>
    </location>
</feature>
<dbReference type="EMBL" id="CP036298">
    <property type="protein sequence ID" value="QDV26877.1"/>
    <property type="molecule type" value="Genomic_DNA"/>
</dbReference>
<feature type="compositionally biased region" description="Basic residues" evidence="1">
    <location>
        <begin position="51"/>
        <end position="67"/>
    </location>
</feature>
<evidence type="ECO:0000256" key="1">
    <source>
        <dbReference type="SAM" id="MobiDB-lite"/>
    </source>
</evidence>
<evidence type="ECO:0000259" key="2">
    <source>
        <dbReference type="SMART" id="SM00959"/>
    </source>
</evidence>
<accession>A0A518GEA0</accession>
<dbReference type="InterPro" id="IPR011112">
    <property type="entry name" value="Rho-like_N"/>
</dbReference>
<gene>
    <name evidence="3" type="ORF">Q31a_52560</name>
</gene>
<proteinExistence type="predicted"/>
<dbReference type="AlphaFoldDB" id="A0A518GEA0"/>
<dbReference type="OrthoDB" id="9812700at2"/>
<organism evidence="3 4">
    <name type="scientific">Aureliella helgolandensis</name>
    <dbReference type="NCBI Taxonomy" id="2527968"/>
    <lineage>
        <taxon>Bacteria</taxon>
        <taxon>Pseudomonadati</taxon>
        <taxon>Planctomycetota</taxon>
        <taxon>Planctomycetia</taxon>
        <taxon>Pirellulales</taxon>
        <taxon>Pirellulaceae</taxon>
        <taxon>Aureliella</taxon>
    </lineage>
</organism>
<dbReference type="InterPro" id="IPR032585">
    <property type="entry name" value="DUF4912"/>
</dbReference>
<keyword evidence="4" id="KW-1185">Reference proteome</keyword>
<evidence type="ECO:0000313" key="3">
    <source>
        <dbReference type="EMBL" id="QDV26877.1"/>
    </source>
</evidence>
<dbReference type="Pfam" id="PF16258">
    <property type="entry name" value="DUF4912"/>
    <property type="match status" value="1"/>
</dbReference>
<dbReference type="KEGG" id="ahel:Q31a_52560"/>
<reference evidence="3 4" key="1">
    <citation type="submission" date="2019-02" db="EMBL/GenBank/DDBJ databases">
        <title>Deep-cultivation of Planctomycetes and their phenomic and genomic characterization uncovers novel biology.</title>
        <authorList>
            <person name="Wiegand S."/>
            <person name="Jogler M."/>
            <person name="Boedeker C."/>
            <person name="Pinto D."/>
            <person name="Vollmers J."/>
            <person name="Rivas-Marin E."/>
            <person name="Kohn T."/>
            <person name="Peeters S.H."/>
            <person name="Heuer A."/>
            <person name="Rast P."/>
            <person name="Oberbeckmann S."/>
            <person name="Bunk B."/>
            <person name="Jeske O."/>
            <person name="Meyerdierks A."/>
            <person name="Storesund J.E."/>
            <person name="Kallscheuer N."/>
            <person name="Luecker S."/>
            <person name="Lage O.M."/>
            <person name="Pohl T."/>
            <person name="Merkel B.J."/>
            <person name="Hornburger P."/>
            <person name="Mueller R.-W."/>
            <person name="Bruemmer F."/>
            <person name="Labrenz M."/>
            <person name="Spormann A.M."/>
            <person name="Op den Camp H."/>
            <person name="Overmann J."/>
            <person name="Amann R."/>
            <person name="Jetten M.S.M."/>
            <person name="Mascher T."/>
            <person name="Medema M.H."/>
            <person name="Devos D.P."/>
            <person name="Kaster A.-K."/>
            <person name="Ovreas L."/>
            <person name="Rohde M."/>
            <person name="Galperin M.Y."/>
            <person name="Jogler C."/>
        </authorList>
    </citation>
    <scope>NUCLEOTIDE SEQUENCE [LARGE SCALE GENOMIC DNA]</scope>
    <source>
        <strain evidence="3 4">Q31a</strain>
    </source>
</reference>
<sequence length="492" mass="52854">MLNTTAELKAHTKADLAAMAKRLGVAVTGSMRKDELVSVVAKASKASARGKVTKARAKAGTKSKASKSPKSPIAKTRSATKQSAASKSVAAHAEVGKTAKAEAAGARRSKTNGKSSGPQAAGRTTSSNSKRNPGSKVASKAIAAAKPSASSGGRKGRSADEVVAAPKRAVSDKKKAVVSKSKTNPNVLKRIRELQNQKESSKDISFRPTLVRPPGASEPIWEKEPQSDRIALFVRDAYWLHAAWDITRNAIDRAKAAMAEQWHGAKPVLRLLRLDDGSTTSSSETVERDIEIHGGLRNWYIDWSGESVRFRVLVGYLAPNGRYHAIAKSNIVRTPAAGTPEAVDENWSDASAESERIYALSGGYDGEQETSELKQVLEDRTHRNLGAPALAKIGVAAESPFRRRGGFHFDMEVELVVYGSTVPDGYLTLSGEPVSLRSDGSFAVRLPFPDRRQVLPAVACARDGSQQRTIVVAVERNTKVMEPLEKERDTGE</sequence>
<feature type="compositionally biased region" description="Basic and acidic residues" evidence="1">
    <location>
        <begin position="190"/>
        <end position="205"/>
    </location>
</feature>
<dbReference type="Proteomes" id="UP000318017">
    <property type="component" value="Chromosome"/>
</dbReference>
<feature type="compositionally biased region" description="Polar residues" evidence="1">
    <location>
        <begin position="112"/>
        <end position="132"/>
    </location>
</feature>
<protein>
    <recommendedName>
        <fullName evidence="2">Rho termination factor-like N-terminal domain-containing protein</fullName>
    </recommendedName>
</protein>
<dbReference type="Pfam" id="PF07498">
    <property type="entry name" value="Rho_N"/>
    <property type="match status" value="1"/>
</dbReference>
<dbReference type="RefSeq" id="WP_145083397.1">
    <property type="nucleotide sequence ID" value="NZ_CP036298.1"/>
</dbReference>
<dbReference type="SMART" id="SM00959">
    <property type="entry name" value="Rho_N"/>
    <property type="match status" value="1"/>
</dbReference>
<name>A0A518GEA0_9BACT</name>
<evidence type="ECO:0000313" key="4">
    <source>
        <dbReference type="Proteomes" id="UP000318017"/>
    </source>
</evidence>